<organism evidence="1 2">
    <name type="scientific">Fusarium decemcellulare</name>
    <dbReference type="NCBI Taxonomy" id="57161"/>
    <lineage>
        <taxon>Eukaryota</taxon>
        <taxon>Fungi</taxon>
        <taxon>Dikarya</taxon>
        <taxon>Ascomycota</taxon>
        <taxon>Pezizomycotina</taxon>
        <taxon>Sordariomycetes</taxon>
        <taxon>Hypocreomycetidae</taxon>
        <taxon>Hypocreales</taxon>
        <taxon>Nectriaceae</taxon>
        <taxon>Fusarium</taxon>
        <taxon>Fusarium decemcellulare species complex</taxon>
    </lineage>
</organism>
<evidence type="ECO:0000313" key="1">
    <source>
        <dbReference type="EMBL" id="KAJ3547872.1"/>
    </source>
</evidence>
<name>A0ACC1SWD1_9HYPO</name>
<gene>
    <name evidence="1" type="ORF">NM208_g1298</name>
</gene>
<accession>A0ACC1SWD1</accession>
<dbReference type="EMBL" id="JANRMS010000065">
    <property type="protein sequence ID" value="KAJ3547872.1"/>
    <property type="molecule type" value="Genomic_DNA"/>
</dbReference>
<sequence>MAFQELPTELQCSIIRLLEPISLISISQTNTYFRRLVSPKKKHFAERLIALEQVEEHGGPSPFFRSRDNYLNPDWSDKEWSEIRWACTDCLRLLSHKHFDNHSILKLPYRKPIPGSLAAGFLTTWEPMGYTPRKCTKDPRRLREASDALWDERIQRKRYLIAVTPGRGRIARLRNPQGATYQFDRVQTLPGFSGLSHDQFENMPSAEKLKVFDDYALAFERERGGRKRWLRKCIECRYLRGEFKPKLNRYRGSEKMPIVPSRQILFGSHVDRFFPGFSEYMDHKRPLFNAPLFRIYRDNARDLLWTMWMARCPGCARWQEVREFRFPPSYQHWKPVAYPHAEEPSETWDDSVITQSLLDESRCNKCFAEANGRDELGQVLSSWAMNLIDSQLMILSWQLQSGWGYLKSSLLDNLPKAYKPELKNLIKTTPCTAEGHLLRGQL</sequence>
<keyword evidence="2" id="KW-1185">Reference proteome</keyword>
<proteinExistence type="predicted"/>
<dbReference type="Proteomes" id="UP001148629">
    <property type="component" value="Unassembled WGS sequence"/>
</dbReference>
<comment type="caution">
    <text evidence="1">The sequence shown here is derived from an EMBL/GenBank/DDBJ whole genome shotgun (WGS) entry which is preliminary data.</text>
</comment>
<protein>
    <submittedName>
        <fullName evidence="1">Uncharacterized protein</fullName>
    </submittedName>
</protein>
<evidence type="ECO:0000313" key="2">
    <source>
        <dbReference type="Proteomes" id="UP001148629"/>
    </source>
</evidence>
<reference evidence="1" key="1">
    <citation type="submission" date="2022-08" db="EMBL/GenBank/DDBJ databases">
        <title>Genome Sequence of Fusarium decemcellulare.</title>
        <authorList>
            <person name="Buettner E."/>
        </authorList>
    </citation>
    <scope>NUCLEOTIDE SEQUENCE</scope>
    <source>
        <strain evidence="1">Babe19</strain>
    </source>
</reference>